<feature type="compositionally biased region" description="Low complexity" evidence="1">
    <location>
        <begin position="272"/>
        <end position="291"/>
    </location>
</feature>
<keyword evidence="2" id="KW-0732">Signal</keyword>
<evidence type="ECO:0000256" key="2">
    <source>
        <dbReference type="SAM" id="SignalP"/>
    </source>
</evidence>
<gene>
    <name evidence="3" type="ORF">G9C98_005936</name>
</gene>
<feature type="compositionally biased region" description="Polar residues" evidence="1">
    <location>
        <begin position="207"/>
        <end position="256"/>
    </location>
</feature>
<comment type="caution">
    <text evidence="3">The sequence shown here is derived from an EMBL/GenBank/DDBJ whole genome shotgun (WGS) entry which is preliminary data.</text>
</comment>
<sequence length="443" mass="46496">MARYLQFICLFSVFSVALADRVYFQEEGRRWNTPPELIPVGSSRNQNENNSDGPQARFLPFTASFTLNTGANNAHSLSVGGSDEGISLSQSQSSSSSLFENSRPGISASQSTSFSAGLAGISASDSNAFNLNHPIFGGNSGNSANSNSYSWGEASSSSAGKVVNNQAITSAQSSVGSSSNSVSSGAFSSVGNFASSASNAVTSANTDHSSWSNRPNYQDYNLNNPYTRPQQVSNFPQKWGQNLPASENQNWSQNRQENSKAPLLQVSGVSASSSASSSSDGFSFGQSSVGSNWGSDGKPSSWVNNRAESSGNAQSLAQGNAAAVQQTSDKIHGSFSSGAISASSVGDGHVRGTSLSENRGQFNRGKVTGQSAGNSDIRGTANAGTVSVINFPDNPSTPREFIGNKFGGNSGQLSRRRPKMRRRNPVDRFLTDITDTVVDLFDI</sequence>
<feature type="compositionally biased region" description="Polar residues" evidence="1">
    <location>
        <begin position="382"/>
        <end position="397"/>
    </location>
</feature>
<feature type="region of interest" description="Disordered" evidence="1">
    <location>
        <begin position="203"/>
        <end position="259"/>
    </location>
</feature>
<feature type="compositionally biased region" description="Low complexity" evidence="1">
    <location>
        <begin position="87"/>
        <end position="98"/>
    </location>
</feature>
<feature type="chain" id="PRO_5035326542" evidence="2">
    <location>
        <begin position="20"/>
        <end position="443"/>
    </location>
</feature>
<feature type="signal peptide" evidence="2">
    <location>
        <begin position="1"/>
        <end position="19"/>
    </location>
</feature>
<keyword evidence="4" id="KW-1185">Reference proteome</keyword>
<feature type="compositionally biased region" description="Low complexity" evidence="1">
    <location>
        <begin position="333"/>
        <end position="347"/>
    </location>
</feature>
<dbReference type="OrthoDB" id="7552368at2759"/>
<feature type="region of interest" description="Disordered" evidence="1">
    <location>
        <begin position="34"/>
        <end position="55"/>
    </location>
</feature>
<reference evidence="3" key="2">
    <citation type="submission" date="2021-04" db="EMBL/GenBank/DDBJ databases">
        <title>Genome-wide patterns of bracovirus chromosomal integration into multiple host tissues during parasitism.</title>
        <authorList>
            <person name="Chebbi M.A.C."/>
        </authorList>
    </citation>
    <scope>NUCLEOTIDE SEQUENCE</scope>
    <source>
        <tissue evidence="3">Whole body</tissue>
    </source>
</reference>
<dbReference type="EMBL" id="JAAOIC020000047">
    <property type="protein sequence ID" value="KAG8037725.1"/>
    <property type="molecule type" value="Genomic_DNA"/>
</dbReference>
<reference evidence="3" key="1">
    <citation type="submission" date="2020-03" db="EMBL/GenBank/DDBJ databases">
        <authorList>
            <person name="Chebbi M.A."/>
            <person name="Drezen J.M."/>
        </authorList>
    </citation>
    <scope>NUCLEOTIDE SEQUENCE</scope>
    <source>
        <tissue evidence="3">Whole body</tissue>
    </source>
</reference>
<feature type="region of interest" description="Disordered" evidence="1">
    <location>
        <begin position="272"/>
        <end position="421"/>
    </location>
</feature>
<organism evidence="3 4">
    <name type="scientific">Cotesia typhae</name>
    <dbReference type="NCBI Taxonomy" id="2053667"/>
    <lineage>
        <taxon>Eukaryota</taxon>
        <taxon>Metazoa</taxon>
        <taxon>Ecdysozoa</taxon>
        <taxon>Arthropoda</taxon>
        <taxon>Hexapoda</taxon>
        <taxon>Insecta</taxon>
        <taxon>Pterygota</taxon>
        <taxon>Neoptera</taxon>
        <taxon>Endopterygota</taxon>
        <taxon>Hymenoptera</taxon>
        <taxon>Apocrita</taxon>
        <taxon>Ichneumonoidea</taxon>
        <taxon>Braconidae</taxon>
        <taxon>Microgastrinae</taxon>
        <taxon>Cotesia</taxon>
    </lineage>
</organism>
<feature type="compositionally biased region" description="Polar residues" evidence="1">
    <location>
        <begin position="301"/>
        <end position="328"/>
    </location>
</feature>
<name>A0A8J5UUR2_9HYME</name>
<evidence type="ECO:0000313" key="3">
    <source>
        <dbReference type="EMBL" id="KAG8037725.1"/>
    </source>
</evidence>
<accession>A0A8J5UUR2</accession>
<evidence type="ECO:0000256" key="1">
    <source>
        <dbReference type="SAM" id="MobiDB-lite"/>
    </source>
</evidence>
<proteinExistence type="predicted"/>
<feature type="region of interest" description="Disordered" evidence="1">
    <location>
        <begin position="76"/>
        <end position="104"/>
    </location>
</feature>
<dbReference type="Proteomes" id="UP000729913">
    <property type="component" value="Unassembled WGS sequence"/>
</dbReference>
<dbReference type="AlphaFoldDB" id="A0A8J5UUR2"/>
<protein>
    <submittedName>
        <fullName evidence="3">Uncharacterized protein</fullName>
    </submittedName>
</protein>
<feature type="compositionally biased region" description="Polar residues" evidence="1">
    <location>
        <begin position="42"/>
        <end position="53"/>
    </location>
</feature>
<evidence type="ECO:0000313" key="4">
    <source>
        <dbReference type="Proteomes" id="UP000729913"/>
    </source>
</evidence>